<feature type="transmembrane region" description="Helical" evidence="1">
    <location>
        <begin position="145"/>
        <end position="163"/>
    </location>
</feature>
<dbReference type="AlphaFoldDB" id="A0A212JS64"/>
<feature type="transmembrane region" description="Helical" evidence="1">
    <location>
        <begin position="312"/>
        <end position="334"/>
    </location>
</feature>
<feature type="transmembrane region" description="Helical" evidence="1">
    <location>
        <begin position="280"/>
        <end position="300"/>
    </location>
</feature>
<protein>
    <submittedName>
        <fullName evidence="2">Low temperature requirement protein LtrA</fullName>
    </submittedName>
</protein>
<feature type="transmembrane region" description="Helical" evidence="1">
    <location>
        <begin position="18"/>
        <end position="36"/>
    </location>
</feature>
<accession>A0A212JS64</accession>
<reference evidence="2" key="1">
    <citation type="submission" date="2016-04" db="EMBL/GenBank/DDBJ databases">
        <authorList>
            <person name="Evans L.H."/>
            <person name="Alamgir A."/>
            <person name="Owens N."/>
            <person name="Weber N.D."/>
            <person name="Virtaneva K."/>
            <person name="Barbian K."/>
            <person name="Babar A."/>
            <person name="Rosenke K."/>
        </authorList>
    </citation>
    <scope>NUCLEOTIDE SEQUENCE</scope>
    <source>
        <strain evidence="2">86-1</strain>
    </source>
</reference>
<dbReference type="InterPro" id="IPR010640">
    <property type="entry name" value="Low_temperature_requirement_A"/>
</dbReference>
<keyword evidence="1" id="KW-1133">Transmembrane helix</keyword>
<gene>
    <name evidence="2" type="ORF">KL86DYS1_30251</name>
</gene>
<feature type="transmembrane region" description="Helical" evidence="1">
    <location>
        <begin position="236"/>
        <end position="259"/>
    </location>
</feature>
<feature type="transmembrane region" description="Helical" evidence="1">
    <location>
        <begin position="48"/>
        <end position="67"/>
    </location>
</feature>
<sequence length="397" mass="44540">MAHSSHTSHSLLRKRGDGIATVSFSELLFDLIYVFAVTQLSHYFLHHLNWTGFLQSAVLWFAVWLGWQHTTWMTNWFDPNIRSIRGILFVLMMIGLLVAAAIPEAFGERGWIFAFCYVVIQVGRTASILFMLGRKHQLTPNYTRIFGWFIISAVFWIIGAFQAGDMRLLLWAIAVLCDYTAPMFGFYLPFFGRSDSAKDWTIDGHHLTERSQLFVIIAFGETILMSGASLSEIEVWTAPVVLAALISFVSSLAMWWIYFDASSEAGAEKIMKVDNPGLLGLKYHSIHVILVGALILCAVGDELVVNHPLGHMTASAVFVVIVGPIIYLIANMVYKWFTCRIIAKSHIVAIMALVVLILFSPYLNLIVCNALSVSIFVFISIYEVVDSKKKGQKKIKG</sequence>
<feature type="transmembrane region" description="Helical" evidence="1">
    <location>
        <begin position="112"/>
        <end position="133"/>
    </location>
</feature>
<dbReference type="PANTHER" id="PTHR36840">
    <property type="entry name" value="BLL5714 PROTEIN"/>
    <property type="match status" value="1"/>
</dbReference>
<name>A0A212JS64_9BACT</name>
<dbReference type="EMBL" id="FLUM01000003">
    <property type="protein sequence ID" value="SBW02280.1"/>
    <property type="molecule type" value="Genomic_DNA"/>
</dbReference>
<organism evidence="2">
    <name type="scientific">uncultured Dysgonomonas sp</name>
    <dbReference type="NCBI Taxonomy" id="206096"/>
    <lineage>
        <taxon>Bacteria</taxon>
        <taxon>Pseudomonadati</taxon>
        <taxon>Bacteroidota</taxon>
        <taxon>Bacteroidia</taxon>
        <taxon>Bacteroidales</taxon>
        <taxon>Dysgonomonadaceae</taxon>
        <taxon>Dysgonomonas</taxon>
        <taxon>environmental samples</taxon>
    </lineage>
</organism>
<dbReference type="RefSeq" id="WP_296941975.1">
    <property type="nucleotide sequence ID" value="NZ_LT599032.1"/>
</dbReference>
<feature type="transmembrane region" description="Helical" evidence="1">
    <location>
        <begin position="169"/>
        <end position="192"/>
    </location>
</feature>
<feature type="transmembrane region" description="Helical" evidence="1">
    <location>
        <begin position="87"/>
        <end position="106"/>
    </location>
</feature>
<feature type="transmembrane region" description="Helical" evidence="1">
    <location>
        <begin position="341"/>
        <end position="359"/>
    </location>
</feature>
<feature type="transmembrane region" description="Helical" evidence="1">
    <location>
        <begin position="213"/>
        <end position="230"/>
    </location>
</feature>
<dbReference type="PANTHER" id="PTHR36840:SF1">
    <property type="entry name" value="BLL5714 PROTEIN"/>
    <property type="match status" value="1"/>
</dbReference>
<feature type="transmembrane region" description="Helical" evidence="1">
    <location>
        <begin position="365"/>
        <end position="385"/>
    </location>
</feature>
<dbReference type="Pfam" id="PF06772">
    <property type="entry name" value="LtrA"/>
    <property type="match status" value="1"/>
</dbReference>
<evidence type="ECO:0000256" key="1">
    <source>
        <dbReference type="SAM" id="Phobius"/>
    </source>
</evidence>
<proteinExistence type="predicted"/>
<keyword evidence="1" id="KW-0472">Membrane</keyword>
<evidence type="ECO:0000313" key="2">
    <source>
        <dbReference type="EMBL" id="SBW02280.1"/>
    </source>
</evidence>
<keyword evidence="1" id="KW-0812">Transmembrane</keyword>